<organism evidence="3 4">
    <name type="scientific">Alteromonas aestuariivivens</name>
    <dbReference type="NCBI Taxonomy" id="1938339"/>
    <lineage>
        <taxon>Bacteria</taxon>
        <taxon>Pseudomonadati</taxon>
        <taxon>Pseudomonadota</taxon>
        <taxon>Gammaproteobacteria</taxon>
        <taxon>Alteromonadales</taxon>
        <taxon>Alteromonadaceae</taxon>
        <taxon>Alteromonas/Salinimonas group</taxon>
        <taxon>Alteromonas</taxon>
    </lineage>
</organism>
<keyword evidence="4" id="KW-1185">Reference proteome</keyword>
<dbReference type="PIRSF" id="PIRSF028069">
    <property type="entry name" value="UCP028069"/>
    <property type="match status" value="1"/>
</dbReference>
<evidence type="ECO:0000256" key="2">
    <source>
        <dbReference type="SAM" id="SignalP"/>
    </source>
</evidence>
<gene>
    <name evidence="3" type="ORF">DXV75_01955</name>
</gene>
<feature type="coiled-coil region" evidence="1">
    <location>
        <begin position="65"/>
        <end position="92"/>
    </location>
</feature>
<evidence type="ECO:0000313" key="3">
    <source>
        <dbReference type="EMBL" id="RDV29434.1"/>
    </source>
</evidence>
<reference evidence="4" key="1">
    <citation type="submission" date="2018-08" db="EMBL/GenBank/DDBJ databases">
        <authorList>
            <person name="Zhang J."/>
            <person name="Du Z.-J."/>
        </authorList>
    </citation>
    <scope>NUCLEOTIDE SEQUENCE [LARGE SCALE GENOMIC DNA]</scope>
    <source>
        <strain evidence="4">KCTC 52655</strain>
    </source>
</reference>
<proteinExistence type="predicted"/>
<keyword evidence="2" id="KW-0732">Signal</keyword>
<sequence>MLKKSLLAISCIACIPLATAQTVEQSASVQQQINRQAAASQVKIDNLSDKQAAALQQYRSAIQRAESLEIYNAQLEKLVASQQQEMTSIKAQTEQIDQIELGVLPLMVKMVDTLEKLIDADAPFLLHERTSRVENLTQLIDRADVTVGEKYRRIMEAYNIEMEYGKTIEAYNDELVTANQPRSVDFLRIGRLGLYYQTLDGNESGRWNPQTRNWETLPGDYRRAIRDGLRVARKQAPPELLTLAINSPK</sequence>
<evidence type="ECO:0000256" key="1">
    <source>
        <dbReference type="SAM" id="Coils"/>
    </source>
</evidence>
<dbReference type="OrthoDB" id="5880116at2"/>
<feature type="chain" id="PRO_5017566534" evidence="2">
    <location>
        <begin position="21"/>
        <end position="249"/>
    </location>
</feature>
<keyword evidence="1" id="KW-0175">Coiled coil</keyword>
<evidence type="ECO:0000313" key="4">
    <source>
        <dbReference type="Proteomes" id="UP000256561"/>
    </source>
</evidence>
<name>A0A3D8MFZ7_9ALTE</name>
<dbReference type="RefSeq" id="WP_115591745.1">
    <property type="nucleotide sequence ID" value="NZ_QRHA01000001.1"/>
</dbReference>
<dbReference type="EMBL" id="QRHA01000001">
    <property type="protein sequence ID" value="RDV29434.1"/>
    <property type="molecule type" value="Genomic_DNA"/>
</dbReference>
<dbReference type="InterPro" id="IPR016866">
    <property type="entry name" value="UCP028069"/>
</dbReference>
<feature type="signal peptide" evidence="2">
    <location>
        <begin position="1"/>
        <end position="20"/>
    </location>
</feature>
<comment type="caution">
    <text evidence="3">The sequence shown here is derived from an EMBL/GenBank/DDBJ whole genome shotgun (WGS) entry which is preliminary data.</text>
</comment>
<protein>
    <submittedName>
        <fullName evidence="3">DUF3450 domain-containing protein</fullName>
    </submittedName>
</protein>
<dbReference type="AlphaFoldDB" id="A0A3D8MFZ7"/>
<accession>A0A3D8MFZ7</accession>
<dbReference type="Proteomes" id="UP000256561">
    <property type="component" value="Unassembled WGS sequence"/>
</dbReference>
<dbReference type="Pfam" id="PF11932">
    <property type="entry name" value="DUF3450"/>
    <property type="match status" value="1"/>
</dbReference>